<keyword evidence="5 6" id="KW-0206">Cytoskeleton</keyword>
<dbReference type="InParanoid" id="A0A1X2HCX2"/>
<feature type="region of interest" description="Disordered" evidence="7">
    <location>
        <begin position="16"/>
        <end position="36"/>
    </location>
</feature>
<dbReference type="GO" id="GO:0043015">
    <property type="term" value="F:gamma-tubulin binding"/>
    <property type="evidence" value="ECO:0007669"/>
    <property type="project" value="InterPro"/>
</dbReference>
<dbReference type="GO" id="GO:0031122">
    <property type="term" value="P:cytoplasmic microtubule organization"/>
    <property type="evidence" value="ECO:0007669"/>
    <property type="project" value="TreeGrafter"/>
</dbReference>
<dbReference type="Pfam" id="PF04130">
    <property type="entry name" value="GCP_C_terminal"/>
    <property type="match status" value="1"/>
</dbReference>
<dbReference type="Proteomes" id="UP000242180">
    <property type="component" value="Unassembled WGS sequence"/>
</dbReference>
<keyword evidence="3 6" id="KW-0963">Cytoplasm</keyword>
<dbReference type="GO" id="GO:0051321">
    <property type="term" value="P:meiotic cell cycle"/>
    <property type="evidence" value="ECO:0007669"/>
    <property type="project" value="TreeGrafter"/>
</dbReference>
<dbReference type="Gene3D" id="1.20.120.1900">
    <property type="entry name" value="Gamma-tubulin complex, C-terminal domain"/>
    <property type="match status" value="1"/>
</dbReference>
<protein>
    <recommendedName>
        <fullName evidence="6">Spindle pole body component</fullName>
    </recommendedName>
</protein>
<dbReference type="STRING" id="13706.A0A1X2HCX2"/>
<dbReference type="GO" id="GO:0005816">
    <property type="term" value="C:spindle pole body"/>
    <property type="evidence" value="ECO:0007669"/>
    <property type="project" value="UniProtKB-ARBA"/>
</dbReference>
<gene>
    <name evidence="9" type="ORF">BCR43DRAFT_474487</name>
</gene>
<evidence type="ECO:0000256" key="5">
    <source>
        <dbReference type="ARBA" id="ARBA00023212"/>
    </source>
</evidence>
<dbReference type="GO" id="GO:0007020">
    <property type="term" value="P:microtubule nucleation"/>
    <property type="evidence" value="ECO:0007669"/>
    <property type="project" value="InterPro"/>
</dbReference>
<dbReference type="PANTHER" id="PTHR19302:SF27">
    <property type="entry name" value="GAMMA-TUBULIN COMPLEX COMPONENT 4"/>
    <property type="match status" value="1"/>
</dbReference>
<evidence type="ECO:0000256" key="6">
    <source>
        <dbReference type="RuleBase" id="RU363050"/>
    </source>
</evidence>
<evidence type="ECO:0000313" key="9">
    <source>
        <dbReference type="EMBL" id="ORY96653.1"/>
    </source>
</evidence>
<accession>A0A1X2HCX2</accession>
<comment type="subcellular location">
    <subcellularLocation>
        <location evidence="1 6">Cytoplasm</location>
        <location evidence="1 6">Cytoskeleton</location>
        <location evidence="1 6">Microtubule organizing center</location>
    </subcellularLocation>
</comment>
<dbReference type="InterPro" id="IPR042241">
    <property type="entry name" value="GCP_C_sf"/>
</dbReference>
<dbReference type="GO" id="GO:0000930">
    <property type="term" value="C:gamma-tubulin complex"/>
    <property type="evidence" value="ECO:0007669"/>
    <property type="project" value="TreeGrafter"/>
</dbReference>
<evidence type="ECO:0000256" key="3">
    <source>
        <dbReference type="ARBA" id="ARBA00022490"/>
    </source>
</evidence>
<evidence type="ECO:0000256" key="2">
    <source>
        <dbReference type="ARBA" id="ARBA00010337"/>
    </source>
</evidence>
<reference evidence="9 10" key="1">
    <citation type="submission" date="2016-07" db="EMBL/GenBank/DDBJ databases">
        <title>Pervasive Adenine N6-methylation of Active Genes in Fungi.</title>
        <authorList>
            <consortium name="DOE Joint Genome Institute"/>
            <person name="Mondo S.J."/>
            <person name="Dannebaum R.O."/>
            <person name="Kuo R.C."/>
            <person name="Labutti K."/>
            <person name="Haridas S."/>
            <person name="Kuo A."/>
            <person name="Salamov A."/>
            <person name="Ahrendt S.R."/>
            <person name="Lipzen A."/>
            <person name="Sullivan W."/>
            <person name="Andreopoulos W.B."/>
            <person name="Clum A."/>
            <person name="Lindquist E."/>
            <person name="Daum C."/>
            <person name="Ramamoorthy G.K."/>
            <person name="Gryganskyi A."/>
            <person name="Culley D."/>
            <person name="Magnuson J.K."/>
            <person name="James T.Y."/>
            <person name="O'Malley M.A."/>
            <person name="Stajich J.E."/>
            <person name="Spatafora J.W."/>
            <person name="Visel A."/>
            <person name="Grigoriev I.V."/>
        </authorList>
    </citation>
    <scope>NUCLEOTIDE SEQUENCE [LARGE SCALE GENOMIC DNA]</scope>
    <source>
        <strain evidence="9 10">NRRL 2496</strain>
    </source>
</reference>
<dbReference type="GO" id="GO:0051011">
    <property type="term" value="F:microtubule minus-end binding"/>
    <property type="evidence" value="ECO:0007669"/>
    <property type="project" value="TreeGrafter"/>
</dbReference>
<dbReference type="PANTHER" id="PTHR19302">
    <property type="entry name" value="GAMMA TUBULIN COMPLEX PROTEIN"/>
    <property type="match status" value="1"/>
</dbReference>
<dbReference type="GO" id="GO:0000278">
    <property type="term" value="P:mitotic cell cycle"/>
    <property type="evidence" value="ECO:0007669"/>
    <property type="project" value="TreeGrafter"/>
</dbReference>
<feature type="domain" description="Gamma tubulin complex component C-terminal" evidence="8">
    <location>
        <begin position="84"/>
        <end position="430"/>
    </location>
</feature>
<dbReference type="InterPro" id="IPR007259">
    <property type="entry name" value="GCP"/>
</dbReference>
<dbReference type="GO" id="GO:0051225">
    <property type="term" value="P:spindle assembly"/>
    <property type="evidence" value="ECO:0007669"/>
    <property type="project" value="TreeGrafter"/>
</dbReference>
<keyword evidence="10" id="KW-1185">Reference proteome</keyword>
<sequence>MKSSHLRLLLSLHSSSSNTSANTTTTTTTTPAATGTTTASTITLPKSASSVFSYTHRLQSVVNQIRRSTAHWLFSNVLVGEHSLIRYLDSFRHMFLLGYGDLASNFIDASDLWRRRTLQNDTNKNKKRVSSSGSEEHRNEMIFRHQEFNALLAKASVGTDAEDRLEGYSVRLATSKQSPFDDLLLVDGYCTLKYDMRWPIDLFLGQAELGRYSELWSFLIGLKNVQTTLSKLWRVLRESSEKDKDERMLWRLRAQMLYWVGSLWGHVQANVIRTHYQRLLATMTSPEHRQDHDFEELQEAHGEYLDSVMRGCLLLSRSCSETMHQTLRTCLAFCELVERAAEDDGGWLRSKRRRTASGDKTAAEIVQAWTEDRAAEPGLYAWRDQVSRLEESFVASTSRFFGLVSNQPQHVKVDGHLDLLLMQLDYNEWYSAHRVRPVS</sequence>
<keyword evidence="4 6" id="KW-0493">Microtubule</keyword>
<dbReference type="AlphaFoldDB" id="A0A1X2HCX2"/>
<comment type="similarity">
    <text evidence="2 6">Belongs to the TUBGCP family.</text>
</comment>
<dbReference type="GO" id="GO:0005874">
    <property type="term" value="C:microtubule"/>
    <property type="evidence" value="ECO:0007669"/>
    <property type="project" value="UniProtKB-KW"/>
</dbReference>
<evidence type="ECO:0000256" key="1">
    <source>
        <dbReference type="ARBA" id="ARBA00004267"/>
    </source>
</evidence>
<evidence type="ECO:0000259" key="8">
    <source>
        <dbReference type="Pfam" id="PF04130"/>
    </source>
</evidence>
<dbReference type="OMA" id="NEMIFRH"/>
<dbReference type="OrthoDB" id="1608002at2759"/>
<comment type="caution">
    <text evidence="9">The sequence shown here is derived from an EMBL/GenBank/DDBJ whole genome shotgun (WGS) entry which is preliminary data.</text>
</comment>
<name>A0A1X2HCX2_SYNRA</name>
<dbReference type="EMBL" id="MCGN01000005">
    <property type="protein sequence ID" value="ORY96653.1"/>
    <property type="molecule type" value="Genomic_DNA"/>
</dbReference>
<organism evidence="9 10">
    <name type="scientific">Syncephalastrum racemosum</name>
    <name type="common">Filamentous fungus</name>
    <dbReference type="NCBI Taxonomy" id="13706"/>
    <lineage>
        <taxon>Eukaryota</taxon>
        <taxon>Fungi</taxon>
        <taxon>Fungi incertae sedis</taxon>
        <taxon>Mucoromycota</taxon>
        <taxon>Mucoromycotina</taxon>
        <taxon>Mucoromycetes</taxon>
        <taxon>Mucorales</taxon>
        <taxon>Syncephalastraceae</taxon>
        <taxon>Syncephalastrum</taxon>
    </lineage>
</organism>
<dbReference type="InterPro" id="IPR040457">
    <property type="entry name" value="GCP_C"/>
</dbReference>
<evidence type="ECO:0000256" key="7">
    <source>
        <dbReference type="SAM" id="MobiDB-lite"/>
    </source>
</evidence>
<evidence type="ECO:0000313" key="10">
    <source>
        <dbReference type="Proteomes" id="UP000242180"/>
    </source>
</evidence>
<proteinExistence type="inferred from homology"/>
<evidence type="ECO:0000256" key="4">
    <source>
        <dbReference type="ARBA" id="ARBA00022701"/>
    </source>
</evidence>
<dbReference type="GO" id="GO:0000922">
    <property type="term" value="C:spindle pole"/>
    <property type="evidence" value="ECO:0007669"/>
    <property type="project" value="InterPro"/>
</dbReference>